<keyword evidence="4" id="KW-1185">Reference proteome</keyword>
<keyword evidence="2" id="KW-1133">Transmembrane helix</keyword>
<reference evidence="3 4" key="1">
    <citation type="submission" date="2019-12" db="EMBL/GenBank/DDBJ databases">
        <authorList>
            <person name="Alioto T."/>
            <person name="Alioto T."/>
            <person name="Gomez Garrido J."/>
        </authorList>
    </citation>
    <scope>NUCLEOTIDE SEQUENCE [LARGE SCALE GENOMIC DNA]</scope>
</reference>
<protein>
    <submittedName>
        <fullName evidence="3">Uncharacterized protein</fullName>
    </submittedName>
</protein>
<proteinExistence type="predicted"/>
<feature type="transmembrane region" description="Helical" evidence="2">
    <location>
        <begin position="7"/>
        <end position="28"/>
    </location>
</feature>
<evidence type="ECO:0000256" key="1">
    <source>
        <dbReference type="SAM" id="MobiDB-lite"/>
    </source>
</evidence>
<organism evidence="3 4">
    <name type="scientific">Olea europaea subsp. europaea</name>
    <dbReference type="NCBI Taxonomy" id="158383"/>
    <lineage>
        <taxon>Eukaryota</taxon>
        <taxon>Viridiplantae</taxon>
        <taxon>Streptophyta</taxon>
        <taxon>Embryophyta</taxon>
        <taxon>Tracheophyta</taxon>
        <taxon>Spermatophyta</taxon>
        <taxon>Magnoliopsida</taxon>
        <taxon>eudicotyledons</taxon>
        <taxon>Gunneridae</taxon>
        <taxon>Pentapetalae</taxon>
        <taxon>asterids</taxon>
        <taxon>lamiids</taxon>
        <taxon>Lamiales</taxon>
        <taxon>Oleaceae</taxon>
        <taxon>Oleeae</taxon>
        <taxon>Olea</taxon>
    </lineage>
</organism>
<gene>
    <name evidence="3" type="ORF">OLEA9_A048985</name>
</gene>
<dbReference type="Gramene" id="OE9A048985T1">
    <property type="protein sequence ID" value="OE9A048985C1"/>
    <property type="gene ID" value="OE9A048985"/>
</dbReference>
<dbReference type="Proteomes" id="UP000594638">
    <property type="component" value="Unassembled WGS sequence"/>
</dbReference>
<keyword evidence="2" id="KW-0472">Membrane</keyword>
<dbReference type="OrthoDB" id="852071at2759"/>
<evidence type="ECO:0000256" key="2">
    <source>
        <dbReference type="SAM" id="Phobius"/>
    </source>
</evidence>
<comment type="caution">
    <text evidence="3">The sequence shown here is derived from an EMBL/GenBank/DDBJ whole genome shotgun (WGS) entry which is preliminary data.</text>
</comment>
<feature type="compositionally biased region" description="Acidic residues" evidence="1">
    <location>
        <begin position="93"/>
        <end position="120"/>
    </location>
</feature>
<dbReference type="AlphaFoldDB" id="A0A8S0VNU0"/>
<dbReference type="EMBL" id="CACTIH010010828">
    <property type="protein sequence ID" value="CAA3033776.1"/>
    <property type="molecule type" value="Genomic_DNA"/>
</dbReference>
<accession>A0A8S0VNU0</accession>
<feature type="region of interest" description="Disordered" evidence="1">
    <location>
        <begin position="92"/>
        <end position="124"/>
    </location>
</feature>
<feature type="transmembrane region" description="Helical" evidence="2">
    <location>
        <begin position="34"/>
        <end position="56"/>
    </location>
</feature>
<evidence type="ECO:0000313" key="3">
    <source>
        <dbReference type="EMBL" id="CAA3033776.1"/>
    </source>
</evidence>
<keyword evidence="2" id="KW-0812">Transmembrane</keyword>
<sequence>MRFVWELIFMLLILCASISFIFSSFSLSSYGNLGVFWGTRIFVFSIFSVVFSTVLVKWDRESVENFDGIMTFLSSLYQLKYDLDEARIYESCSDSDEDTYSYDSDGYEEDEDEEDDENDESLTRRVEDFIAMMIRGWREELLMENINNKQKD</sequence>
<name>A0A8S0VNU0_OLEEU</name>
<evidence type="ECO:0000313" key="4">
    <source>
        <dbReference type="Proteomes" id="UP000594638"/>
    </source>
</evidence>